<dbReference type="PANTHER" id="PTHR33993:SF14">
    <property type="entry name" value="GB|AAF24581.1"/>
    <property type="match status" value="1"/>
</dbReference>
<dbReference type="SUPFAM" id="SSF54593">
    <property type="entry name" value="Glyoxalase/Bleomycin resistance protein/Dihydroxybiphenyl dioxygenase"/>
    <property type="match status" value="1"/>
</dbReference>
<dbReference type="Proteomes" id="UP001303946">
    <property type="component" value="Chromosome"/>
</dbReference>
<dbReference type="PROSITE" id="PS51819">
    <property type="entry name" value="VOC"/>
    <property type="match status" value="1"/>
</dbReference>
<dbReference type="Pfam" id="PF00903">
    <property type="entry name" value="Glyoxalase"/>
    <property type="match status" value="1"/>
</dbReference>
<feature type="domain" description="VOC" evidence="1">
    <location>
        <begin position="10"/>
        <end position="127"/>
    </location>
</feature>
<dbReference type="Gene3D" id="3.10.180.10">
    <property type="entry name" value="2,3-Dihydroxybiphenyl 1,2-Dioxygenase, domain 1"/>
    <property type="match status" value="1"/>
</dbReference>
<dbReference type="RefSeq" id="WP_316701413.1">
    <property type="nucleotide sequence ID" value="NZ_CP136336.1"/>
</dbReference>
<dbReference type="EMBL" id="CP136336">
    <property type="protein sequence ID" value="WOB08616.1"/>
    <property type="molecule type" value="Genomic_DNA"/>
</dbReference>
<evidence type="ECO:0000313" key="3">
    <source>
        <dbReference type="Proteomes" id="UP001303946"/>
    </source>
</evidence>
<dbReference type="InterPro" id="IPR052164">
    <property type="entry name" value="Anthracycline_SecMetBiosynth"/>
</dbReference>
<reference evidence="2 3" key="1">
    <citation type="submission" date="2023-10" db="EMBL/GenBank/DDBJ databases">
        <title>Bacteria for the degradation of biodegradable plastic PBAT(Polybutylene adipate terephthalate).</title>
        <authorList>
            <person name="Weon H.-Y."/>
            <person name="Yeon J."/>
        </authorList>
    </citation>
    <scope>NUCLEOTIDE SEQUENCE [LARGE SCALE GENOMIC DNA]</scope>
    <source>
        <strain evidence="2 3">SBD 7-3</strain>
    </source>
</reference>
<keyword evidence="3" id="KW-1185">Reference proteome</keyword>
<dbReference type="CDD" id="cd07247">
    <property type="entry name" value="SgaA_N_like"/>
    <property type="match status" value="1"/>
</dbReference>
<evidence type="ECO:0000259" key="1">
    <source>
        <dbReference type="PROSITE" id="PS51819"/>
    </source>
</evidence>
<dbReference type="InterPro" id="IPR029068">
    <property type="entry name" value="Glyas_Bleomycin-R_OHBP_Dase"/>
</dbReference>
<dbReference type="InterPro" id="IPR037523">
    <property type="entry name" value="VOC_core"/>
</dbReference>
<dbReference type="PANTHER" id="PTHR33993">
    <property type="entry name" value="GLYOXALASE-RELATED"/>
    <property type="match status" value="1"/>
</dbReference>
<accession>A0ABZ0CVT6</accession>
<organism evidence="2 3">
    <name type="scientific">Piscinibacter gummiphilus</name>
    <dbReference type="NCBI Taxonomy" id="946333"/>
    <lineage>
        <taxon>Bacteria</taxon>
        <taxon>Pseudomonadati</taxon>
        <taxon>Pseudomonadota</taxon>
        <taxon>Betaproteobacteria</taxon>
        <taxon>Burkholderiales</taxon>
        <taxon>Sphaerotilaceae</taxon>
        <taxon>Piscinibacter</taxon>
    </lineage>
</organism>
<evidence type="ECO:0000313" key="2">
    <source>
        <dbReference type="EMBL" id="WOB08616.1"/>
    </source>
</evidence>
<gene>
    <name evidence="2" type="ORF">RXV79_00855</name>
</gene>
<sequence>MSGALAPPGEFCWLDLAASDLAAAKRFYANAFGWSFHERSANGGSFTLCHVGRHAIASLYPLRKVQLAQGVPSHWTPYVRVDSVDETAHRAAAQSGRVLVAPFDVQGMARIALIEDAVGALVGLWQALPGEA</sequence>
<proteinExistence type="predicted"/>
<protein>
    <submittedName>
        <fullName evidence="2">VOC family protein</fullName>
    </submittedName>
</protein>
<name>A0ABZ0CVT6_9BURK</name>
<dbReference type="InterPro" id="IPR004360">
    <property type="entry name" value="Glyas_Fos-R_dOase_dom"/>
</dbReference>